<sequence length="522" mass="58071">MQAEDRDAYVADDAAIAAALRDDEAILDVYQEAGGADVWRRPPTADRPPSSDHLTGVRSPAPGPDDAAPSRPQSPEPEPIAPTRRRPSTAEAPAPSIPGDAKWVKSCRPHTTKRTAEKWRLYNEALLCLAQNDYEGAAALLEPLTDQYDRKAPFREDPDALFRMAQVSLCRMRRDEAQNWPAAAWLDEERPPSMRERLSSVRTKMRTFGSFGSRKDESLDERPVSLGDAPRKKRPSFASAAKALSRLGLGRAPAPAPAAFVDPMVAVAQKELAAAIAAPGTQYRKRRKARALQIIHSYLDRALQAIEKHSVKNDFDDCWRRIQLERMNLYLEHGDEKQAYEIAKQRDLVLFEPEAALYLAERYLEEGRDDEASALTRRAVRWHAHVQRIQGFVNETPPEVSHDLDWAFGDVGERNPFFASDEVDPVEEEAAPTKKSVWASPDIARPAAAPTVWRPGRTELDADVAREDGALAAITFGRRELEIPDKKPPRGGVLHFPGSDTLDDSSFRNPPRGAPPEGDNIK</sequence>
<evidence type="ECO:0000313" key="2">
    <source>
        <dbReference type="EMBL" id="CAH0364036.1"/>
    </source>
</evidence>
<accession>A0A8J2SAX7</accession>
<comment type="caution">
    <text evidence="2">The sequence shown here is derived from an EMBL/GenBank/DDBJ whole genome shotgun (WGS) entry which is preliminary data.</text>
</comment>
<proteinExistence type="predicted"/>
<dbReference type="EMBL" id="CAKKNE010000001">
    <property type="protein sequence ID" value="CAH0364036.1"/>
    <property type="molecule type" value="Genomic_DNA"/>
</dbReference>
<dbReference type="AlphaFoldDB" id="A0A8J2SAX7"/>
<dbReference type="Proteomes" id="UP000789595">
    <property type="component" value="Unassembled WGS sequence"/>
</dbReference>
<feature type="compositionally biased region" description="Low complexity" evidence="1">
    <location>
        <begin position="58"/>
        <end position="71"/>
    </location>
</feature>
<organism evidence="2 3">
    <name type="scientific">Pelagomonas calceolata</name>
    <dbReference type="NCBI Taxonomy" id="35677"/>
    <lineage>
        <taxon>Eukaryota</taxon>
        <taxon>Sar</taxon>
        <taxon>Stramenopiles</taxon>
        <taxon>Ochrophyta</taxon>
        <taxon>Pelagophyceae</taxon>
        <taxon>Pelagomonadales</taxon>
        <taxon>Pelagomonadaceae</taxon>
        <taxon>Pelagomonas</taxon>
    </lineage>
</organism>
<gene>
    <name evidence="2" type="ORF">PECAL_1P03830</name>
</gene>
<name>A0A8J2SAX7_9STRA</name>
<reference evidence="2" key="1">
    <citation type="submission" date="2021-11" db="EMBL/GenBank/DDBJ databases">
        <authorList>
            <consortium name="Genoscope - CEA"/>
            <person name="William W."/>
        </authorList>
    </citation>
    <scope>NUCLEOTIDE SEQUENCE</scope>
</reference>
<feature type="compositionally biased region" description="Basic and acidic residues" evidence="1">
    <location>
        <begin position="213"/>
        <end position="223"/>
    </location>
</feature>
<feature type="region of interest" description="Disordered" evidence="1">
    <location>
        <begin position="212"/>
        <end position="237"/>
    </location>
</feature>
<evidence type="ECO:0000313" key="3">
    <source>
        <dbReference type="Proteomes" id="UP000789595"/>
    </source>
</evidence>
<feature type="region of interest" description="Disordered" evidence="1">
    <location>
        <begin position="33"/>
        <end position="102"/>
    </location>
</feature>
<protein>
    <submittedName>
        <fullName evidence="2">Uncharacterized protein</fullName>
    </submittedName>
</protein>
<keyword evidence="3" id="KW-1185">Reference proteome</keyword>
<evidence type="ECO:0000256" key="1">
    <source>
        <dbReference type="SAM" id="MobiDB-lite"/>
    </source>
</evidence>
<feature type="region of interest" description="Disordered" evidence="1">
    <location>
        <begin position="481"/>
        <end position="522"/>
    </location>
</feature>